<evidence type="ECO:0000313" key="1">
    <source>
        <dbReference type="EMBL" id="KAH3875261.1"/>
    </source>
</evidence>
<accession>A0A9D4MH88</accession>
<proteinExistence type="predicted"/>
<dbReference type="Proteomes" id="UP000828390">
    <property type="component" value="Unassembled WGS sequence"/>
</dbReference>
<protein>
    <submittedName>
        <fullName evidence="1">Uncharacterized protein</fullName>
    </submittedName>
</protein>
<organism evidence="1 2">
    <name type="scientific">Dreissena polymorpha</name>
    <name type="common">Zebra mussel</name>
    <name type="synonym">Mytilus polymorpha</name>
    <dbReference type="NCBI Taxonomy" id="45954"/>
    <lineage>
        <taxon>Eukaryota</taxon>
        <taxon>Metazoa</taxon>
        <taxon>Spiralia</taxon>
        <taxon>Lophotrochozoa</taxon>
        <taxon>Mollusca</taxon>
        <taxon>Bivalvia</taxon>
        <taxon>Autobranchia</taxon>
        <taxon>Heteroconchia</taxon>
        <taxon>Euheterodonta</taxon>
        <taxon>Imparidentia</taxon>
        <taxon>Neoheterodontei</taxon>
        <taxon>Myida</taxon>
        <taxon>Dreissenoidea</taxon>
        <taxon>Dreissenidae</taxon>
        <taxon>Dreissena</taxon>
    </lineage>
</organism>
<reference evidence="1" key="2">
    <citation type="submission" date="2020-11" db="EMBL/GenBank/DDBJ databases">
        <authorList>
            <person name="McCartney M.A."/>
            <person name="Auch B."/>
            <person name="Kono T."/>
            <person name="Mallez S."/>
            <person name="Becker A."/>
            <person name="Gohl D.M."/>
            <person name="Silverstein K.A.T."/>
            <person name="Koren S."/>
            <person name="Bechman K.B."/>
            <person name="Herman A."/>
            <person name="Abrahante J.E."/>
            <person name="Garbe J."/>
        </authorList>
    </citation>
    <scope>NUCLEOTIDE SEQUENCE</scope>
    <source>
        <strain evidence="1">Duluth1</strain>
        <tissue evidence="1">Whole animal</tissue>
    </source>
</reference>
<dbReference type="EMBL" id="JAIWYP010000002">
    <property type="protein sequence ID" value="KAH3875261.1"/>
    <property type="molecule type" value="Genomic_DNA"/>
</dbReference>
<sequence length="51" mass="5801">MDLLWCASSEPQDLTAHSRSPVRSYPVHYKVTKGFVVLFRGKSKYAGMHMS</sequence>
<evidence type="ECO:0000313" key="2">
    <source>
        <dbReference type="Proteomes" id="UP000828390"/>
    </source>
</evidence>
<comment type="caution">
    <text evidence="1">The sequence shown here is derived from an EMBL/GenBank/DDBJ whole genome shotgun (WGS) entry which is preliminary data.</text>
</comment>
<gene>
    <name evidence="1" type="ORF">DPMN_038524</name>
</gene>
<name>A0A9D4MH88_DREPO</name>
<reference evidence="1" key="1">
    <citation type="journal article" date="2019" name="bioRxiv">
        <title>The Genome of the Zebra Mussel, Dreissena polymorpha: A Resource for Invasive Species Research.</title>
        <authorList>
            <person name="McCartney M.A."/>
            <person name="Auch B."/>
            <person name="Kono T."/>
            <person name="Mallez S."/>
            <person name="Zhang Y."/>
            <person name="Obille A."/>
            <person name="Becker A."/>
            <person name="Abrahante J.E."/>
            <person name="Garbe J."/>
            <person name="Badalamenti J.P."/>
            <person name="Herman A."/>
            <person name="Mangelson H."/>
            <person name="Liachko I."/>
            <person name="Sullivan S."/>
            <person name="Sone E.D."/>
            <person name="Koren S."/>
            <person name="Silverstein K.A.T."/>
            <person name="Beckman K.B."/>
            <person name="Gohl D.M."/>
        </authorList>
    </citation>
    <scope>NUCLEOTIDE SEQUENCE</scope>
    <source>
        <strain evidence="1">Duluth1</strain>
        <tissue evidence="1">Whole animal</tissue>
    </source>
</reference>
<dbReference type="AlphaFoldDB" id="A0A9D4MH88"/>
<keyword evidence="2" id="KW-1185">Reference proteome</keyword>